<dbReference type="InterPro" id="IPR009057">
    <property type="entry name" value="Homeodomain-like_sf"/>
</dbReference>
<proteinExistence type="predicted"/>
<evidence type="ECO:0000313" key="8">
    <source>
        <dbReference type="EMBL" id="GAA4965225.1"/>
    </source>
</evidence>
<dbReference type="Pfam" id="PF13977">
    <property type="entry name" value="TetR_C_6"/>
    <property type="match status" value="1"/>
</dbReference>
<evidence type="ECO:0000256" key="3">
    <source>
        <dbReference type="ARBA" id="ARBA00023125"/>
    </source>
</evidence>
<organism evidence="8 9">
    <name type="scientific">Kineococcus glutinatus</name>
    <dbReference type="NCBI Taxonomy" id="1070872"/>
    <lineage>
        <taxon>Bacteria</taxon>
        <taxon>Bacillati</taxon>
        <taxon>Actinomycetota</taxon>
        <taxon>Actinomycetes</taxon>
        <taxon>Kineosporiales</taxon>
        <taxon>Kineosporiaceae</taxon>
        <taxon>Kineococcus</taxon>
    </lineage>
</organism>
<dbReference type="InterPro" id="IPR001647">
    <property type="entry name" value="HTH_TetR"/>
</dbReference>
<name>A0ABP9H9X1_9ACTN</name>
<keyword evidence="3 5" id="KW-0238">DNA-binding</keyword>
<dbReference type="SUPFAM" id="SSF48498">
    <property type="entry name" value="Tetracyclin repressor-like, C-terminal domain"/>
    <property type="match status" value="1"/>
</dbReference>
<dbReference type="InterPro" id="IPR036271">
    <property type="entry name" value="Tet_transcr_reg_TetR-rel_C_sf"/>
</dbReference>
<keyword evidence="9" id="KW-1185">Reference proteome</keyword>
<dbReference type="PROSITE" id="PS01081">
    <property type="entry name" value="HTH_TETR_1"/>
    <property type="match status" value="1"/>
</dbReference>
<feature type="DNA-binding region" description="H-T-H motif" evidence="5">
    <location>
        <begin position="36"/>
        <end position="55"/>
    </location>
</feature>
<gene>
    <name evidence="8" type="ORF">GCM10023225_05480</name>
</gene>
<evidence type="ECO:0000313" key="9">
    <source>
        <dbReference type="Proteomes" id="UP001501195"/>
    </source>
</evidence>
<comment type="caution">
    <text evidence="8">The sequence shown here is derived from an EMBL/GenBank/DDBJ whole genome shotgun (WGS) entry which is preliminary data.</text>
</comment>
<keyword evidence="1" id="KW-0678">Repressor</keyword>
<evidence type="ECO:0000256" key="6">
    <source>
        <dbReference type="SAM" id="MobiDB-lite"/>
    </source>
</evidence>
<protein>
    <submittedName>
        <fullName evidence="8">TetR/AcrR family transcriptional regulator</fullName>
    </submittedName>
</protein>
<reference evidence="9" key="1">
    <citation type="journal article" date="2019" name="Int. J. Syst. Evol. Microbiol.">
        <title>The Global Catalogue of Microorganisms (GCM) 10K type strain sequencing project: providing services to taxonomists for standard genome sequencing and annotation.</title>
        <authorList>
            <consortium name="The Broad Institute Genomics Platform"/>
            <consortium name="The Broad Institute Genome Sequencing Center for Infectious Disease"/>
            <person name="Wu L."/>
            <person name="Ma J."/>
        </authorList>
    </citation>
    <scope>NUCLEOTIDE SEQUENCE [LARGE SCALE GENOMIC DNA]</scope>
    <source>
        <strain evidence="9">JCM 18126</strain>
    </source>
</reference>
<dbReference type="Proteomes" id="UP001501195">
    <property type="component" value="Unassembled WGS sequence"/>
</dbReference>
<dbReference type="EMBL" id="BAABIL010000055">
    <property type="protein sequence ID" value="GAA4965225.1"/>
    <property type="molecule type" value="Genomic_DNA"/>
</dbReference>
<dbReference type="PROSITE" id="PS50977">
    <property type="entry name" value="HTH_TETR_2"/>
    <property type="match status" value="1"/>
</dbReference>
<dbReference type="SUPFAM" id="SSF46689">
    <property type="entry name" value="Homeodomain-like"/>
    <property type="match status" value="1"/>
</dbReference>
<keyword evidence="2" id="KW-0805">Transcription regulation</keyword>
<keyword evidence="4" id="KW-0804">Transcription</keyword>
<evidence type="ECO:0000256" key="1">
    <source>
        <dbReference type="ARBA" id="ARBA00022491"/>
    </source>
</evidence>
<evidence type="ECO:0000256" key="4">
    <source>
        <dbReference type="ARBA" id="ARBA00023163"/>
    </source>
</evidence>
<evidence type="ECO:0000256" key="2">
    <source>
        <dbReference type="ARBA" id="ARBA00023015"/>
    </source>
</evidence>
<accession>A0ABP9H9X1</accession>
<dbReference type="PANTHER" id="PTHR30055">
    <property type="entry name" value="HTH-TYPE TRANSCRIPTIONAL REGULATOR RUTR"/>
    <property type="match status" value="1"/>
</dbReference>
<dbReference type="Gene3D" id="1.10.357.10">
    <property type="entry name" value="Tetracycline Repressor, domain 2"/>
    <property type="match status" value="1"/>
</dbReference>
<dbReference type="InterPro" id="IPR023772">
    <property type="entry name" value="DNA-bd_HTH_TetR-type_CS"/>
</dbReference>
<dbReference type="PANTHER" id="PTHR30055:SF234">
    <property type="entry name" value="HTH-TYPE TRANSCRIPTIONAL REGULATOR BETI"/>
    <property type="match status" value="1"/>
</dbReference>
<sequence>MYIQGVPRLIDHAAREVEVAEAAWRVVVRDGVRALSVRTVAAEAGLATASLRRAFPTQQALLAFSLELVARRVRQRIAALPPATSVREAASALLAQLLPLDGERRTEMEVFLLIGSLAHTDPQLRHVHRAAHAELGTACRRVVEGLVGAGWARGDLDTGFEARRLHALVDGLALHLVRQEEGEAVRWAVEVLEGHLDGLAAQPSSTAPTRSAPVSKKVSR</sequence>
<feature type="domain" description="HTH tetR-type" evidence="7">
    <location>
        <begin position="13"/>
        <end position="73"/>
    </location>
</feature>
<dbReference type="InterPro" id="IPR050109">
    <property type="entry name" value="HTH-type_TetR-like_transc_reg"/>
</dbReference>
<evidence type="ECO:0000259" key="7">
    <source>
        <dbReference type="PROSITE" id="PS50977"/>
    </source>
</evidence>
<feature type="region of interest" description="Disordered" evidence="6">
    <location>
        <begin position="200"/>
        <end position="220"/>
    </location>
</feature>
<dbReference type="Pfam" id="PF00440">
    <property type="entry name" value="TetR_N"/>
    <property type="match status" value="1"/>
</dbReference>
<evidence type="ECO:0000256" key="5">
    <source>
        <dbReference type="PROSITE-ProRule" id="PRU00335"/>
    </source>
</evidence>
<dbReference type="InterPro" id="IPR039538">
    <property type="entry name" value="BetI_C"/>
</dbReference>